<evidence type="ECO:0000313" key="10">
    <source>
        <dbReference type="EMBL" id="RIW17298.1"/>
    </source>
</evidence>
<dbReference type="InterPro" id="IPR037066">
    <property type="entry name" value="Plug_dom_sf"/>
</dbReference>
<evidence type="ECO:0000256" key="7">
    <source>
        <dbReference type="PROSITE-ProRule" id="PRU01360"/>
    </source>
</evidence>
<keyword evidence="4 7" id="KW-0812">Transmembrane</keyword>
<dbReference type="PROSITE" id="PS52016">
    <property type="entry name" value="TONB_DEPENDENT_REC_3"/>
    <property type="match status" value="1"/>
</dbReference>
<keyword evidence="8" id="KW-0732">Signal</keyword>
<protein>
    <submittedName>
        <fullName evidence="10">TonB-dependent receptor</fullName>
    </submittedName>
</protein>
<evidence type="ECO:0000256" key="5">
    <source>
        <dbReference type="ARBA" id="ARBA00023136"/>
    </source>
</evidence>
<dbReference type="AlphaFoldDB" id="A0A418PUG9"/>
<keyword evidence="2 7" id="KW-0813">Transport</keyword>
<dbReference type="EMBL" id="QXML01000002">
    <property type="protein sequence ID" value="RIW17298.1"/>
    <property type="molecule type" value="Genomic_DNA"/>
</dbReference>
<dbReference type="OrthoDB" id="9768177at2"/>
<dbReference type="RefSeq" id="WP_119476736.1">
    <property type="nucleotide sequence ID" value="NZ_QXML01000002.1"/>
</dbReference>
<sequence length="1093" mass="119267">MFMKNVYKFLSVCLTLLVLTSASVFAQKTVTGTVLDEFGVGLPGVSILVKGTTTGTATDIDGKYSLNVPNDQATLVFSFIGYASIEQVVGARSVIDVSMAPDERTLTELVVTGYSIDTRRETTGAIATVDPKDLTVIPTGNVEQTLQGRVSGVTVITNGQPGTSSIIRVRGFGAFGGNEPLYIVDGLPTASTDFLNPDDIESTTVLKDAAAASIYGARAANGVIVYTTKRGARDKKLRVDYNGMFGITDPGTGLDMLNPQEYADITWTAETNTARLQNRAPAYGHPQFGTGTSPVMPYYLSLITRNPTTGAFGVASGQPGPLSQAQLDQQREWYNIDPAKGTIRQLTRAATGEGTDWYDELTAPAPLHRHSLGFNGGSETSRFYIGLGVQEQAGIVIGNDFNRYSLRANSEFDVTKRIRIGQNFQGTYRQVLGQTGGNGGRGVSADENDILQAFRMPSIIPVYDEFGGYAGTASRGFNNPRNPIANREGLTNNRNFNANAFGNVYGEWDIIDDLTFRTSIGGQYNNYYYWNYTRLQYENSENNSAFGYGEGAGFVFGWTFTNTLSYKKKIEKHDFNVLLGQEALNSGAGRNIDAVGQNPFSTDPDFITMSNLPVSTRQVNSNQFKGVNFNSYFGQLRYTYNDKYIFSAVVRRDGSSRFGENARYGVFPAFSAAWRISSESFLQGATWIDDLKIRGGWGQMGNSNNVDPNNQYSLYGGNVGASSYDITGSNSGATIGFRRSRIGNPNAQWETAVTQNIGFDGTFFNGRLDVIFDWWKKDTKDLLFTVPIPLTAGSNASPPAVNVGEMMNRGLDLLVSTRGNLTGDLTYELTFTGSTLKNEIVSLSPGLSFITTINPSFRGIEPIRNAVGQPLSSFFGYNVLGLFRDQEDVNSHAAQDGKAPGRFKFEDVNGDGVISPADRVFMGNPVPDFTGGMNFTLGYKGFDLSAYFYTSIGNEIFNQSRWFTDFFQTFEGAAKARRLLSAWTPENLDAEIPVVERVSNFSTSNVSNSHYVEDGSYLRLQNLTLGYSAPASLLQKMKMERARVFASVNNLFTITGYEGLDPAVGGNADTTFGIDVGNYPVTRGWTFGLNLSF</sequence>
<feature type="domain" description="TonB-dependent receptor plug" evidence="9">
    <location>
        <begin position="119"/>
        <end position="223"/>
    </location>
</feature>
<dbReference type="Pfam" id="PF07715">
    <property type="entry name" value="Plug"/>
    <property type="match status" value="1"/>
</dbReference>
<dbReference type="NCBIfam" id="TIGR04056">
    <property type="entry name" value="OMP_RagA_SusC"/>
    <property type="match status" value="1"/>
</dbReference>
<dbReference type="InterPro" id="IPR008969">
    <property type="entry name" value="CarboxyPept-like_regulatory"/>
</dbReference>
<gene>
    <name evidence="10" type="ORF">D0X99_06025</name>
</gene>
<evidence type="ECO:0000256" key="4">
    <source>
        <dbReference type="ARBA" id="ARBA00022692"/>
    </source>
</evidence>
<dbReference type="Proteomes" id="UP000283522">
    <property type="component" value="Unassembled WGS sequence"/>
</dbReference>
<organism evidence="10 11">
    <name type="scientific">Algoriphagus lacus</name>
    <dbReference type="NCBI Taxonomy" id="2056311"/>
    <lineage>
        <taxon>Bacteria</taxon>
        <taxon>Pseudomonadati</taxon>
        <taxon>Bacteroidota</taxon>
        <taxon>Cytophagia</taxon>
        <taxon>Cytophagales</taxon>
        <taxon>Cyclobacteriaceae</taxon>
        <taxon>Algoriphagus</taxon>
    </lineage>
</organism>
<evidence type="ECO:0000256" key="6">
    <source>
        <dbReference type="ARBA" id="ARBA00023237"/>
    </source>
</evidence>
<evidence type="ECO:0000259" key="9">
    <source>
        <dbReference type="Pfam" id="PF07715"/>
    </source>
</evidence>
<dbReference type="NCBIfam" id="TIGR04057">
    <property type="entry name" value="SusC_RagA_signa"/>
    <property type="match status" value="1"/>
</dbReference>
<name>A0A418PUG9_9BACT</name>
<feature type="signal peptide" evidence="8">
    <location>
        <begin position="1"/>
        <end position="26"/>
    </location>
</feature>
<comment type="caution">
    <text evidence="10">The sequence shown here is derived from an EMBL/GenBank/DDBJ whole genome shotgun (WGS) entry which is preliminary data.</text>
</comment>
<evidence type="ECO:0000256" key="8">
    <source>
        <dbReference type="SAM" id="SignalP"/>
    </source>
</evidence>
<dbReference type="InterPro" id="IPR012910">
    <property type="entry name" value="Plug_dom"/>
</dbReference>
<proteinExistence type="inferred from homology"/>
<keyword evidence="11" id="KW-1185">Reference proteome</keyword>
<comment type="subcellular location">
    <subcellularLocation>
        <location evidence="1 7">Cell outer membrane</location>
        <topology evidence="1 7">Multi-pass membrane protein</topology>
    </subcellularLocation>
</comment>
<dbReference type="SUPFAM" id="SSF49464">
    <property type="entry name" value="Carboxypeptidase regulatory domain-like"/>
    <property type="match status" value="1"/>
</dbReference>
<dbReference type="Gene3D" id="2.60.40.1120">
    <property type="entry name" value="Carboxypeptidase-like, regulatory domain"/>
    <property type="match status" value="1"/>
</dbReference>
<keyword evidence="10" id="KW-0675">Receptor</keyword>
<evidence type="ECO:0000256" key="2">
    <source>
        <dbReference type="ARBA" id="ARBA00022448"/>
    </source>
</evidence>
<dbReference type="InterPro" id="IPR023997">
    <property type="entry name" value="TonB-dep_OMP_SusC/RagA_CS"/>
</dbReference>
<feature type="chain" id="PRO_5019001425" evidence="8">
    <location>
        <begin position="27"/>
        <end position="1093"/>
    </location>
</feature>
<keyword evidence="6 7" id="KW-0998">Cell outer membrane</keyword>
<dbReference type="GO" id="GO:0009279">
    <property type="term" value="C:cell outer membrane"/>
    <property type="evidence" value="ECO:0007669"/>
    <property type="project" value="UniProtKB-SubCell"/>
</dbReference>
<reference evidence="10 11" key="1">
    <citation type="submission" date="2018-09" db="EMBL/GenBank/DDBJ databases">
        <authorList>
            <person name="Wang X."/>
            <person name="Du Z."/>
        </authorList>
    </citation>
    <scope>NUCLEOTIDE SEQUENCE [LARGE SCALE GENOMIC DNA]</scope>
    <source>
        <strain evidence="10 11">N3</strain>
    </source>
</reference>
<evidence type="ECO:0000256" key="1">
    <source>
        <dbReference type="ARBA" id="ARBA00004571"/>
    </source>
</evidence>
<dbReference type="InterPro" id="IPR039426">
    <property type="entry name" value="TonB-dep_rcpt-like"/>
</dbReference>
<keyword evidence="3 7" id="KW-1134">Transmembrane beta strand</keyword>
<dbReference type="SUPFAM" id="SSF56935">
    <property type="entry name" value="Porins"/>
    <property type="match status" value="1"/>
</dbReference>
<evidence type="ECO:0000313" key="11">
    <source>
        <dbReference type="Proteomes" id="UP000283522"/>
    </source>
</evidence>
<dbReference type="InterPro" id="IPR036942">
    <property type="entry name" value="Beta-barrel_TonB_sf"/>
</dbReference>
<accession>A0A418PUG9</accession>
<comment type="similarity">
    <text evidence="7">Belongs to the TonB-dependent receptor family.</text>
</comment>
<dbReference type="Gene3D" id="2.170.130.10">
    <property type="entry name" value="TonB-dependent receptor, plug domain"/>
    <property type="match status" value="1"/>
</dbReference>
<keyword evidence="5 7" id="KW-0472">Membrane</keyword>
<dbReference type="Pfam" id="PF13715">
    <property type="entry name" value="CarbopepD_reg_2"/>
    <property type="match status" value="1"/>
</dbReference>
<dbReference type="InterPro" id="IPR023996">
    <property type="entry name" value="TonB-dep_OMP_SusC/RagA"/>
</dbReference>
<dbReference type="Gene3D" id="2.40.170.20">
    <property type="entry name" value="TonB-dependent receptor, beta-barrel domain"/>
    <property type="match status" value="1"/>
</dbReference>
<evidence type="ECO:0000256" key="3">
    <source>
        <dbReference type="ARBA" id="ARBA00022452"/>
    </source>
</evidence>